<dbReference type="EMBL" id="JBHUEQ010000004">
    <property type="protein sequence ID" value="MFD1744685.1"/>
    <property type="molecule type" value="Genomic_DNA"/>
</dbReference>
<proteinExistence type="predicted"/>
<sequence>MRTVPIDRRSFIRAAGIGFLSALTPRQLFAVERADAVFASGFRAPDGSFGLAIISERGEVIDRTLLPSRAHGLAFCKATGRGVAFARRPGTFAMIFDATGKAEPVIIHTPADRHFYGHGHFSPDGRLLYASENDFDGKRGVIGLYDATNGFARIGEFDAGGIGTHDMTVSDDGRFLVIANGGIETHPDFGRTKLNLDHMQPSLAILDAKDGALIQRHGMPSHLSQLSTRHLDIDVGGRIWFACQYEGGRNDHPPLAGHFSLGEDLSFVNLPRETTERLANYVGAIAINRKERLVGLASPKGGAAVILDAVSGRVLAEESVPDAAGIAPSAEGIAVSSYRGTLAATRSNLAWDQHLIRLG</sequence>
<keyword evidence="2" id="KW-1185">Reference proteome</keyword>
<dbReference type="RefSeq" id="WP_377396969.1">
    <property type="nucleotide sequence ID" value="NZ_JBHUEQ010000004.1"/>
</dbReference>
<accession>A0ABW4M076</accession>
<organism evidence="1 2">
    <name type="scientific">Rhizobium helianthi</name>
    <dbReference type="NCBI Taxonomy" id="1132695"/>
    <lineage>
        <taxon>Bacteria</taxon>
        <taxon>Pseudomonadati</taxon>
        <taxon>Pseudomonadota</taxon>
        <taxon>Alphaproteobacteria</taxon>
        <taxon>Hyphomicrobiales</taxon>
        <taxon>Rhizobiaceae</taxon>
        <taxon>Rhizobium/Agrobacterium group</taxon>
        <taxon>Rhizobium</taxon>
    </lineage>
</organism>
<name>A0ABW4M076_9HYPH</name>
<gene>
    <name evidence="1" type="ORF">ACFSE1_04350</name>
</gene>
<dbReference type="Proteomes" id="UP001597322">
    <property type="component" value="Unassembled WGS sequence"/>
</dbReference>
<dbReference type="Pfam" id="PF07433">
    <property type="entry name" value="DUF1513"/>
    <property type="match status" value="1"/>
</dbReference>
<dbReference type="PIRSF" id="PIRSF028101">
    <property type="entry name" value="UCP028101"/>
    <property type="match status" value="1"/>
</dbReference>
<dbReference type="SUPFAM" id="SSF69322">
    <property type="entry name" value="Tricorn protease domain 2"/>
    <property type="match status" value="1"/>
</dbReference>
<protein>
    <submittedName>
        <fullName evidence="1">DUF1513 domain-containing protein</fullName>
    </submittedName>
</protein>
<dbReference type="PROSITE" id="PS51318">
    <property type="entry name" value="TAT"/>
    <property type="match status" value="1"/>
</dbReference>
<evidence type="ECO:0000313" key="2">
    <source>
        <dbReference type="Proteomes" id="UP001597322"/>
    </source>
</evidence>
<evidence type="ECO:0000313" key="1">
    <source>
        <dbReference type="EMBL" id="MFD1744685.1"/>
    </source>
</evidence>
<dbReference type="InterPro" id="IPR008311">
    <property type="entry name" value="UCP028101"/>
</dbReference>
<dbReference type="Gene3D" id="2.130.10.10">
    <property type="entry name" value="YVTN repeat-like/Quinoprotein amine dehydrogenase"/>
    <property type="match status" value="1"/>
</dbReference>
<dbReference type="InterPro" id="IPR015943">
    <property type="entry name" value="WD40/YVTN_repeat-like_dom_sf"/>
</dbReference>
<dbReference type="InterPro" id="IPR006311">
    <property type="entry name" value="TAT_signal"/>
</dbReference>
<comment type="caution">
    <text evidence="1">The sequence shown here is derived from an EMBL/GenBank/DDBJ whole genome shotgun (WGS) entry which is preliminary data.</text>
</comment>
<reference evidence="2" key="1">
    <citation type="journal article" date="2019" name="Int. J. Syst. Evol. Microbiol.">
        <title>The Global Catalogue of Microorganisms (GCM) 10K type strain sequencing project: providing services to taxonomists for standard genome sequencing and annotation.</title>
        <authorList>
            <consortium name="The Broad Institute Genomics Platform"/>
            <consortium name="The Broad Institute Genome Sequencing Center for Infectious Disease"/>
            <person name="Wu L."/>
            <person name="Ma J."/>
        </authorList>
    </citation>
    <scope>NUCLEOTIDE SEQUENCE [LARGE SCALE GENOMIC DNA]</scope>
    <source>
        <strain evidence="2">CG52</strain>
    </source>
</reference>